<evidence type="ECO:0000259" key="3">
    <source>
        <dbReference type="Pfam" id="PF03372"/>
    </source>
</evidence>
<keyword evidence="2" id="KW-1133">Transmembrane helix</keyword>
<comment type="caution">
    <text evidence="4">The sequence shown here is derived from an EMBL/GenBank/DDBJ whole genome shotgun (WGS) entry which is preliminary data.</text>
</comment>
<feature type="compositionally biased region" description="Polar residues" evidence="1">
    <location>
        <begin position="239"/>
        <end position="251"/>
    </location>
</feature>
<feature type="compositionally biased region" description="Low complexity" evidence="1">
    <location>
        <begin position="218"/>
        <end position="228"/>
    </location>
</feature>
<feature type="domain" description="Endonuclease/exonuclease/phosphatase" evidence="3">
    <location>
        <begin position="115"/>
        <end position="435"/>
    </location>
</feature>
<evidence type="ECO:0000256" key="2">
    <source>
        <dbReference type="SAM" id="Phobius"/>
    </source>
</evidence>
<protein>
    <recommendedName>
        <fullName evidence="3">Endonuclease/exonuclease/phosphatase domain-containing protein</fullName>
    </recommendedName>
</protein>
<evidence type="ECO:0000313" key="4">
    <source>
        <dbReference type="EMBL" id="GIG37806.1"/>
    </source>
</evidence>
<dbReference type="Pfam" id="PF03372">
    <property type="entry name" value="Exo_endo_phos"/>
    <property type="match status" value="1"/>
</dbReference>
<dbReference type="InterPro" id="IPR005135">
    <property type="entry name" value="Endo/exonuclease/phosphatase"/>
</dbReference>
<organism evidence="4 5">
    <name type="scientific">Cellulomonas pakistanensis</name>
    <dbReference type="NCBI Taxonomy" id="992287"/>
    <lineage>
        <taxon>Bacteria</taxon>
        <taxon>Bacillati</taxon>
        <taxon>Actinomycetota</taxon>
        <taxon>Actinomycetes</taxon>
        <taxon>Micrococcales</taxon>
        <taxon>Cellulomonadaceae</taxon>
        <taxon>Cellulomonas</taxon>
    </lineage>
</organism>
<dbReference type="Proteomes" id="UP000642125">
    <property type="component" value="Unassembled WGS sequence"/>
</dbReference>
<dbReference type="EMBL" id="BONO01000029">
    <property type="protein sequence ID" value="GIG37806.1"/>
    <property type="molecule type" value="Genomic_DNA"/>
</dbReference>
<evidence type="ECO:0000256" key="1">
    <source>
        <dbReference type="SAM" id="MobiDB-lite"/>
    </source>
</evidence>
<dbReference type="SUPFAM" id="SSF56219">
    <property type="entry name" value="DNase I-like"/>
    <property type="match status" value="1"/>
</dbReference>
<reference evidence="4" key="1">
    <citation type="submission" date="2021-01" db="EMBL/GenBank/DDBJ databases">
        <title>Whole genome shotgun sequence of Cellulomonas pakistanensis NBRC 110800.</title>
        <authorList>
            <person name="Komaki H."/>
            <person name="Tamura T."/>
        </authorList>
    </citation>
    <scope>NUCLEOTIDE SEQUENCE</scope>
    <source>
        <strain evidence="4">NBRC 110800</strain>
    </source>
</reference>
<name>A0A919PC62_9CELL</name>
<accession>A0A919PC62</accession>
<gene>
    <name evidence="4" type="ORF">Cpa01nite_31870</name>
</gene>
<dbReference type="Gene3D" id="3.60.10.10">
    <property type="entry name" value="Endonuclease/exonuclease/phosphatase"/>
    <property type="match status" value="1"/>
</dbReference>
<evidence type="ECO:0000313" key="5">
    <source>
        <dbReference type="Proteomes" id="UP000642125"/>
    </source>
</evidence>
<feature type="transmembrane region" description="Helical" evidence="2">
    <location>
        <begin position="77"/>
        <end position="96"/>
    </location>
</feature>
<keyword evidence="2" id="KW-0472">Membrane</keyword>
<feature type="region of interest" description="Disordered" evidence="1">
    <location>
        <begin position="218"/>
        <end position="260"/>
    </location>
</feature>
<sequence length="445" mass="43982">MLAAVVLAAAAAVLVVLLAPDRLGLADRTPVAQLVALRGLLALLLVGAGVLLVGVVGGWRQIATRAGLRRPGWPLPLALAALLALGGAAQAAVVAARGVDGSGPGPAADGELVVLSFNTFGVVPAGDLVALVEQQDADVTVLAETSGATAREVARALTDAGRPTTALAADATGTRVEGVALLVRDELGAYTQTTAGLPATELGTFAAVRAGAAEAMATTAETDPGADAGADRGADAGSHTDTASAVPTASTMHLGGDAPASDDAYPAYPARGGGLPGNAYTVDDAYTVDAHSGETPSSSGDTAYTIGAPRTVGVAATRTGVPAPDVVVAAHTRAPSAGSSMPDWRAHAEGIAEVCRSTPGAIVAGDLNATLDHPGLTDLRPCVDAAAATGAAGLGTWPADVPRLLAAPIDHVLVDGRAWRVTGFGVLPQVGSSDHRPVVAHLARR</sequence>
<feature type="transmembrane region" description="Helical" evidence="2">
    <location>
        <begin position="36"/>
        <end position="56"/>
    </location>
</feature>
<dbReference type="RefSeq" id="WP_203669830.1">
    <property type="nucleotide sequence ID" value="NZ_BONO01000029.1"/>
</dbReference>
<proteinExistence type="predicted"/>
<dbReference type="InterPro" id="IPR036691">
    <property type="entry name" value="Endo/exonu/phosph_ase_sf"/>
</dbReference>
<dbReference type="AlphaFoldDB" id="A0A919PC62"/>
<keyword evidence="2" id="KW-0812">Transmembrane</keyword>
<dbReference type="GO" id="GO:0003824">
    <property type="term" value="F:catalytic activity"/>
    <property type="evidence" value="ECO:0007669"/>
    <property type="project" value="InterPro"/>
</dbReference>
<keyword evidence="5" id="KW-1185">Reference proteome</keyword>